<evidence type="ECO:0000313" key="2">
    <source>
        <dbReference type="Proteomes" id="UP001583193"/>
    </source>
</evidence>
<evidence type="ECO:0000313" key="1">
    <source>
        <dbReference type="EMBL" id="KAL1873653.1"/>
    </source>
</evidence>
<dbReference type="InterPro" id="IPR046670">
    <property type="entry name" value="DUF6540"/>
</dbReference>
<reference evidence="1 2" key="1">
    <citation type="journal article" date="2024" name="IMA Fungus">
        <title>IMA Genome - F19 : A genome assembly and annotation guide to empower mycologists, including annotated draft genome sequences of Ceratocystis pirilliformis, Diaporthe australafricana, Fusarium ophioides, Paecilomyces lecythidis, and Sporothrix stenoceras.</title>
        <authorList>
            <person name="Aylward J."/>
            <person name="Wilson A.M."/>
            <person name="Visagie C.M."/>
            <person name="Spraker J."/>
            <person name="Barnes I."/>
            <person name="Buitendag C."/>
            <person name="Ceriani C."/>
            <person name="Del Mar Angel L."/>
            <person name="du Plessis D."/>
            <person name="Fuchs T."/>
            <person name="Gasser K."/>
            <person name="Kramer D."/>
            <person name="Li W."/>
            <person name="Munsamy K."/>
            <person name="Piso A."/>
            <person name="Price J.L."/>
            <person name="Sonnekus B."/>
            <person name="Thomas C."/>
            <person name="van der Nest A."/>
            <person name="van Dijk A."/>
            <person name="van Heerden A."/>
            <person name="van Vuuren N."/>
            <person name="Yilmaz N."/>
            <person name="Duong T.A."/>
            <person name="van der Merwe N.A."/>
            <person name="Wingfield M.J."/>
            <person name="Wingfield B.D."/>
        </authorList>
    </citation>
    <scope>NUCLEOTIDE SEQUENCE [LARGE SCALE GENOMIC DNA]</scope>
    <source>
        <strain evidence="1 2">CMW 18167</strain>
    </source>
</reference>
<name>A0ABR3XCJ4_9EURO</name>
<dbReference type="EMBL" id="JAVDPF010000021">
    <property type="protein sequence ID" value="KAL1873653.1"/>
    <property type="molecule type" value="Genomic_DNA"/>
</dbReference>
<protein>
    <submittedName>
        <fullName evidence="1">Uncharacterized protein</fullName>
    </submittedName>
</protein>
<comment type="caution">
    <text evidence="1">The sequence shown here is derived from an EMBL/GenBank/DDBJ whole genome shotgun (WGS) entry which is preliminary data.</text>
</comment>
<proteinExistence type="predicted"/>
<dbReference type="Proteomes" id="UP001583193">
    <property type="component" value="Unassembled WGS sequence"/>
</dbReference>
<sequence length="133" mass="15808">MDSPKLYVAFYRPHYGNYQHWALTIEQESSKCIIIEVVGQHPMFTRNIIEKRPEDSRRFIGKIYLGVISKRDIESIKRLAMSQPVENEIVEWDCQDYVLELLDKLEEEFILDADDEEYNEARKELQKRRGGIV</sequence>
<dbReference type="Pfam" id="PF20174">
    <property type="entry name" value="DUF6540"/>
    <property type="match status" value="1"/>
</dbReference>
<keyword evidence="2" id="KW-1185">Reference proteome</keyword>
<accession>A0ABR3XCJ4</accession>
<gene>
    <name evidence="1" type="ORF">Plec18167_006170</name>
</gene>
<organism evidence="1 2">
    <name type="scientific">Paecilomyces lecythidis</name>
    <dbReference type="NCBI Taxonomy" id="3004212"/>
    <lineage>
        <taxon>Eukaryota</taxon>
        <taxon>Fungi</taxon>
        <taxon>Dikarya</taxon>
        <taxon>Ascomycota</taxon>
        <taxon>Pezizomycotina</taxon>
        <taxon>Eurotiomycetes</taxon>
        <taxon>Eurotiomycetidae</taxon>
        <taxon>Eurotiales</taxon>
        <taxon>Thermoascaceae</taxon>
        <taxon>Paecilomyces</taxon>
    </lineage>
</organism>